<dbReference type="GO" id="GO:0003755">
    <property type="term" value="F:peptidyl-prolyl cis-trans isomerase activity"/>
    <property type="evidence" value="ECO:0007669"/>
    <property type="project" value="UniProtKB-UniRule"/>
</dbReference>
<dbReference type="PROSITE" id="PS50059">
    <property type="entry name" value="FKBP_PPIASE"/>
    <property type="match status" value="1"/>
</dbReference>
<feature type="domain" description="PPIase FKBP-type" evidence="9">
    <location>
        <begin position="100"/>
        <end position="188"/>
    </location>
</feature>
<keyword evidence="4 5" id="KW-0413">Isomerase</keyword>
<comment type="catalytic activity">
    <reaction evidence="1 5 6">
        <text>[protein]-peptidylproline (omega=180) = [protein]-peptidylproline (omega=0)</text>
        <dbReference type="Rhea" id="RHEA:16237"/>
        <dbReference type="Rhea" id="RHEA-COMP:10747"/>
        <dbReference type="Rhea" id="RHEA-COMP:10748"/>
        <dbReference type="ChEBI" id="CHEBI:83833"/>
        <dbReference type="ChEBI" id="CHEBI:83834"/>
        <dbReference type="EC" id="5.2.1.8"/>
    </reaction>
</comment>
<reference evidence="10 11" key="1">
    <citation type="submission" date="2020-07" db="EMBL/GenBank/DDBJ databases">
        <title>Sequencing the genomes of 1000 actinobacteria strains.</title>
        <authorList>
            <person name="Klenk H.-P."/>
        </authorList>
    </citation>
    <scope>NUCLEOTIDE SEQUENCE [LARGE SCALE GENOMIC DNA]</scope>
    <source>
        <strain evidence="10 11">DSM 19082</strain>
    </source>
</reference>
<keyword evidence="3 5" id="KW-0697">Rotamase</keyword>
<feature type="region of interest" description="Disordered" evidence="7">
    <location>
        <begin position="25"/>
        <end position="52"/>
    </location>
</feature>
<evidence type="ECO:0000259" key="9">
    <source>
        <dbReference type="PROSITE" id="PS50059"/>
    </source>
</evidence>
<feature type="signal peptide" evidence="8">
    <location>
        <begin position="1"/>
        <end position="24"/>
    </location>
</feature>
<evidence type="ECO:0000313" key="11">
    <source>
        <dbReference type="Proteomes" id="UP000582231"/>
    </source>
</evidence>
<dbReference type="InterPro" id="IPR046357">
    <property type="entry name" value="PPIase_dom_sf"/>
</dbReference>
<dbReference type="EC" id="5.2.1.8" evidence="6"/>
<dbReference type="PROSITE" id="PS51257">
    <property type="entry name" value="PROKAR_LIPOPROTEIN"/>
    <property type="match status" value="1"/>
</dbReference>
<feature type="chain" id="PRO_5032366021" description="Peptidyl-prolyl cis-trans isomerase" evidence="8">
    <location>
        <begin position="25"/>
        <end position="188"/>
    </location>
</feature>
<evidence type="ECO:0000256" key="1">
    <source>
        <dbReference type="ARBA" id="ARBA00000971"/>
    </source>
</evidence>
<name>A0A852RTB1_9ACTN</name>
<keyword evidence="11" id="KW-1185">Reference proteome</keyword>
<proteinExistence type="inferred from homology"/>
<feature type="compositionally biased region" description="Low complexity" evidence="7">
    <location>
        <begin position="33"/>
        <end position="51"/>
    </location>
</feature>
<comment type="caution">
    <text evidence="10">The sequence shown here is derived from an EMBL/GenBank/DDBJ whole genome shotgun (WGS) entry which is preliminary data.</text>
</comment>
<evidence type="ECO:0000256" key="4">
    <source>
        <dbReference type="ARBA" id="ARBA00023235"/>
    </source>
</evidence>
<dbReference type="PANTHER" id="PTHR43811:SF19">
    <property type="entry name" value="39 KDA FK506-BINDING NUCLEAR PROTEIN"/>
    <property type="match status" value="1"/>
</dbReference>
<comment type="similarity">
    <text evidence="2 6">Belongs to the FKBP-type PPIase family.</text>
</comment>
<dbReference type="AlphaFoldDB" id="A0A852RTB1"/>
<dbReference type="SUPFAM" id="SSF54534">
    <property type="entry name" value="FKBP-like"/>
    <property type="match status" value="1"/>
</dbReference>
<keyword evidence="8" id="KW-0732">Signal</keyword>
<accession>A0A852RTB1</accession>
<evidence type="ECO:0000313" key="10">
    <source>
        <dbReference type="EMBL" id="NYD33758.1"/>
    </source>
</evidence>
<gene>
    <name evidence="10" type="ORF">BJ958_005304</name>
</gene>
<dbReference type="InterPro" id="IPR001179">
    <property type="entry name" value="PPIase_FKBP_dom"/>
</dbReference>
<evidence type="ECO:0000256" key="2">
    <source>
        <dbReference type="ARBA" id="ARBA00006577"/>
    </source>
</evidence>
<evidence type="ECO:0000256" key="5">
    <source>
        <dbReference type="PROSITE-ProRule" id="PRU00277"/>
    </source>
</evidence>
<dbReference type="PANTHER" id="PTHR43811">
    <property type="entry name" value="FKBP-TYPE PEPTIDYL-PROLYL CIS-TRANS ISOMERASE FKPA"/>
    <property type="match status" value="1"/>
</dbReference>
<evidence type="ECO:0000256" key="7">
    <source>
        <dbReference type="SAM" id="MobiDB-lite"/>
    </source>
</evidence>
<sequence length="188" mass="19326">MQTRVRLAAAALLSLSVLATSACGDDGEDKAADNTSSAPSTTPTSDAPVPAGDECTVDDIKVEGDFGATPTITIPDDCKPPTTLLSKDLVTGTGPAAKAGDTVETNYHLVTWSDKQVLDSSFERGQTFPLEDLGNAPVIDGWNQGLIGVQKGTRRLLVVPPQLGYGAGGNGVAPNETLVFVVDAVSIS</sequence>
<protein>
    <recommendedName>
        <fullName evidence="6">Peptidyl-prolyl cis-trans isomerase</fullName>
        <ecNumber evidence="6">5.2.1.8</ecNumber>
    </recommendedName>
</protein>
<organism evidence="10 11">
    <name type="scientific">Nocardioides kongjuensis</name>
    <dbReference type="NCBI Taxonomy" id="349522"/>
    <lineage>
        <taxon>Bacteria</taxon>
        <taxon>Bacillati</taxon>
        <taxon>Actinomycetota</taxon>
        <taxon>Actinomycetes</taxon>
        <taxon>Propionibacteriales</taxon>
        <taxon>Nocardioidaceae</taxon>
        <taxon>Nocardioides</taxon>
    </lineage>
</organism>
<dbReference type="EMBL" id="JACCBF010000001">
    <property type="protein sequence ID" value="NYD33758.1"/>
    <property type="molecule type" value="Genomic_DNA"/>
</dbReference>
<dbReference type="Proteomes" id="UP000582231">
    <property type="component" value="Unassembled WGS sequence"/>
</dbReference>
<dbReference type="Gene3D" id="3.10.50.40">
    <property type="match status" value="1"/>
</dbReference>
<dbReference type="RefSeq" id="WP_179729757.1">
    <property type="nucleotide sequence ID" value="NZ_BAABEF010000001.1"/>
</dbReference>
<evidence type="ECO:0000256" key="8">
    <source>
        <dbReference type="SAM" id="SignalP"/>
    </source>
</evidence>
<dbReference type="Pfam" id="PF00254">
    <property type="entry name" value="FKBP_C"/>
    <property type="match status" value="1"/>
</dbReference>
<evidence type="ECO:0000256" key="3">
    <source>
        <dbReference type="ARBA" id="ARBA00023110"/>
    </source>
</evidence>
<evidence type="ECO:0000256" key="6">
    <source>
        <dbReference type="RuleBase" id="RU003915"/>
    </source>
</evidence>